<organism evidence="1 2">
    <name type="scientific">Panagrolaimus sp. JU765</name>
    <dbReference type="NCBI Taxonomy" id="591449"/>
    <lineage>
        <taxon>Eukaryota</taxon>
        <taxon>Metazoa</taxon>
        <taxon>Ecdysozoa</taxon>
        <taxon>Nematoda</taxon>
        <taxon>Chromadorea</taxon>
        <taxon>Rhabditida</taxon>
        <taxon>Tylenchina</taxon>
        <taxon>Panagrolaimomorpha</taxon>
        <taxon>Panagrolaimoidea</taxon>
        <taxon>Panagrolaimidae</taxon>
        <taxon>Panagrolaimus</taxon>
    </lineage>
</organism>
<sequence>MNDFSHLKATRTDCVGENGCTIVGVKFPNGEVRSSIKYDRNMMIALSHSPLSLVEPDLLMKIADEHMELLPSFPRRFIPLEFIEQN</sequence>
<protein>
    <submittedName>
        <fullName evidence="2">Uncharacterized protein</fullName>
    </submittedName>
</protein>
<name>A0AC34RNM5_9BILA</name>
<accession>A0AC34RNM5</accession>
<dbReference type="Proteomes" id="UP000887576">
    <property type="component" value="Unplaced"/>
</dbReference>
<evidence type="ECO:0000313" key="1">
    <source>
        <dbReference type="Proteomes" id="UP000887576"/>
    </source>
</evidence>
<evidence type="ECO:0000313" key="2">
    <source>
        <dbReference type="WBParaSite" id="JU765_v2.g8638.t1"/>
    </source>
</evidence>
<dbReference type="WBParaSite" id="JU765_v2.g8638.t1">
    <property type="protein sequence ID" value="JU765_v2.g8638.t1"/>
    <property type="gene ID" value="JU765_v2.g8638"/>
</dbReference>
<proteinExistence type="predicted"/>
<reference evidence="2" key="1">
    <citation type="submission" date="2022-11" db="UniProtKB">
        <authorList>
            <consortium name="WormBaseParasite"/>
        </authorList>
    </citation>
    <scope>IDENTIFICATION</scope>
</reference>